<dbReference type="InterPro" id="IPR029039">
    <property type="entry name" value="Flavoprotein-like_sf"/>
</dbReference>
<evidence type="ECO:0000313" key="7">
    <source>
        <dbReference type="EMBL" id="TQS82043.1"/>
    </source>
</evidence>
<protein>
    <recommendedName>
        <fullName evidence="6">NADPH-dependent FMN reductase-like domain-containing protein</fullName>
    </recommendedName>
</protein>
<evidence type="ECO:0000256" key="1">
    <source>
        <dbReference type="ARBA" id="ARBA00001917"/>
    </source>
</evidence>
<comment type="similarity">
    <text evidence="5">Belongs to the SsuE family. Isf subfamily.</text>
</comment>
<organism evidence="7 8">
    <name type="scientific">Candidatus Methanomassiliicoccus intestinalis</name>
    <dbReference type="NCBI Taxonomy" id="1406512"/>
    <lineage>
        <taxon>Archaea</taxon>
        <taxon>Methanobacteriati</taxon>
        <taxon>Thermoplasmatota</taxon>
        <taxon>Thermoplasmata</taxon>
        <taxon>Methanomassiliicoccales</taxon>
        <taxon>Methanomassiliicoccaceae</taxon>
        <taxon>Methanomassiliicoccus</taxon>
    </lineage>
</organism>
<comment type="cofactor">
    <cofactor evidence="1">
        <name>FMN</name>
        <dbReference type="ChEBI" id="CHEBI:58210"/>
    </cofactor>
</comment>
<dbReference type="PANTHER" id="PTHR43278">
    <property type="entry name" value="NAD(P)H-DEPENDENT FMN-CONTAINING OXIDOREDUCTASE YWQN-RELATED"/>
    <property type="match status" value="1"/>
</dbReference>
<name>A0A8J8PGP3_9ARCH</name>
<comment type="cofactor">
    <cofactor evidence="2">
        <name>[4Fe-4S] cluster</name>
        <dbReference type="ChEBI" id="CHEBI:49883"/>
    </cofactor>
</comment>
<dbReference type="InterPro" id="IPR051796">
    <property type="entry name" value="ISF_SsuE-like"/>
</dbReference>
<evidence type="ECO:0000259" key="6">
    <source>
        <dbReference type="Pfam" id="PF03358"/>
    </source>
</evidence>
<accession>A0A8J8PGP3</accession>
<keyword evidence="3" id="KW-0285">Flavoprotein</keyword>
<evidence type="ECO:0000256" key="3">
    <source>
        <dbReference type="ARBA" id="ARBA00022630"/>
    </source>
</evidence>
<dbReference type="Gene3D" id="3.40.50.360">
    <property type="match status" value="1"/>
</dbReference>
<evidence type="ECO:0000313" key="8">
    <source>
        <dbReference type="Proteomes" id="UP000752814"/>
    </source>
</evidence>
<dbReference type="AlphaFoldDB" id="A0A8J8PGP3"/>
<dbReference type="SUPFAM" id="SSF52218">
    <property type="entry name" value="Flavoproteins"/>
    <property type="match status" value="1"/>
</dbReference>
<dbReference type="GO" id="GO:0016491">
    <property type="term" value="F:oxidoreductase activity"/>
    <property type="evidence" value="ECO:0007669"/>
    <property type="project" value="InterPro"/>
</dbReference>
<reference evidence="7" key="1">
    <citation type="submission" date="2016-03" db="EMBL/GenBank/DDBJ databases">
        <authorList>
            <person name="Borrel G."/>
            <person name="Mccann A."/>
            <person name="O'Toole P.W."/>
        </authorList>
    </citation>
    <scope>NUCLEOTIDE SEQUENCE</scope>
    <source>
        <strain evidence="7">183</strain>
    </source>
</reference>
<evidence type="ECO:0000256" key="2">
    <source>
        <dbReference type="ARBA" id="ARBA00001966"/>
    </source>
</evidence>
<sequence>MSEALKGAEAKGAETVFISLAGKNIKGCNACPKCGAAGKCAINDDMQEIYPILESADAIIVASPVYFGMYNAQTKAFLDRNYYLLKSGGKLAGKVGGVITVGGRSGHDFTAVAMMEALTLYGMYLPPNAFAESMSRELGAAATEEKAMNAAKALGERVADLAAKLK</sequence>
<evidence type="ECO:0000256" key="4">
    <source>
        <dbReference type="ARBA" id="ARBA00022643"/>
    </source>
</evidence>
<dbReference type="EMBL" id="LVVT01000018">
    <property type="protein sequence ID" value="TQS82043.1"/>
    <property type="molecule type" value="Genomic_DNA"/>
</dbReference>
<feature type="domain" description="NADPH-dependent FMN reductase-like" evidence="6">
    <location>
        <begin position="3"/>
        <end position="132"/>
    </location>
</feature>
<keyword evidence="4" id="KW-0288">FMN</keyword>
<comment type="caution">
    <text evidence="7">The sequence shown here is derived from an EMBL/GenBank/DDBJ whole genome shotgun (WGS) entry which is preliminary data.</text>
</comment>
<evidence type="ECO:0000256" key="5">
    <source>
        <dbReference type="ARBA" id="ARBA00038292"/>
    </source>
</evidence>
<dbReference type="Pfam" id="PF03358">
    <property type="entry name" value="FMN_red"/>
    <property type="match status" value="1"/>
</dbReference>
<dbReference type="PANTHER" id="PTHR43278:SF1">
    <property type="entry name" value="IRON-SULFUR FLAVOPROTEIN MJ1083"/>
    <property type="match status" value="1"/>
</dbReference>
<proteinExistence type="inferred from homology"/>
<dbReference type="InterPro" id="IPR005025">
    <property type="entry name" value="FMN_Rdtase-like_dom"/>
</dbReference>
<dbReference type="Proteomes" id="UP000752814">
    <property type="component" value="Unassembled WGS sequence"/>
</dbReference>
<gene>
    <name evidence="7" type="ORF">A3207_07995</name>
</gene>